<dbReference type="InterPro" id="IPR010562">
    <property type="entry name" value="Haemolymph_juvenile_hormone-bd"/>
</dbReference>
<comment type="similarity">
    <text evidence="3">Belongs to the TO family.</text>
</comment>
<dbReference type="Gene3D" id="3.15.10.30">
    <property type="entry name" value="Haemolymph juvenile hormone binding protein"/>
    <property type="match status" value="1"/>
</dbReference>
<protein>
    <recommendedName>
        <fullName evidence="7">Circadian clock-controlled protein-like</fullName>
    </recommendedName>
</protein>
<dbReference type="InterPro" id="IPR038606">
    <property type="entry name" value="To_sf"/>
</dbReference>
<dbReference type="FunFam" id="3.15.10.30:FF:000001">
    <property type="entry name" value="Takeout-like protein 1"/>
    <property type="match status" value="1"/>
</dbReference>
<dbReference type="Proteomes" id="UP001431783">
    <property type="component" value="Unassembled WGS sequence"/>
</dbReference>
<evidence type="ECO:0000313" key="6">
    <source>
        <dbReference type="Proteomes" id="UP001431783"/>
    </source>
</evidence>
<proteinExistence type="inferred from homology"/>
<feature type="signal peptide" evidence="4">
    <location>
        <begin position="1"/>
        <end position="19"/>
    </location>
</feature>
<evidence type="ECO:0000256" key="3">
    <source>
        <dbReference type="ARBA" id="ARBA00060902"/>
    </source>
</evidence>
<organism evidence="5 6">
    <name type="scientific">Henosepilachna vigintioctopunctata</name>
    <dbReference type="NCBI Taxonomy" id="420089"/>
    <lineage>
        <taxon>Eukaryota</taxon>
        <taxon>Metazoa</taxon>
        <taxon>Ecdysozoa</taxon>
        <taxon>Arthropoda</taxon>
        <taxon>Hexapoda</taxon>
        <taxon>Insecta</taxon>
        <taxon>Pterygota</taxon>
        <taxon>Neoptera</taxon>
        <taxon>Endopterygota</taxon>
        <taxon>Coleoptera</taxon>
        <taxon>Polyphaga</taxon>
        <taxon>Cucujiformia</taxon>
        <taxon>Coccinelloidea</taxon>
        <taxon>Coccinellidae</taxon>
        <taxon>Epilachninae</taxon>
        <taxon>Epilachnini</taxon>
        <taxon>Henosepilachna</taxon>
    </lineage>
</organism>
<dbReference type="SMART" id="SM00700">
    <property type="entry name" value="JHBP"/>
    <property type="match status" value="1"/>
</dbReference>
<dbReference type="PANTHER" id="PTHR11008:SF32">
    <property type="entry name" value="CIRCADIAN CLOCK-CONTROLLED PROTEIN DAYWAKE-RELATED"/>
    <property type="match status" value="1"/>
</dbReference>
<keyword evidence="2" id="KW-0090">Biological rhythms</keyword>
<dbReference type="Pfam" id="PF06585">
    <property type="entry name" value="JHBP"/>
    <property type="match status" value="1"/>
</dbReference>
<sequence length="246" mass="28121">MTSKKLCVFLLLSIVYVESKDLPKYLKDLRCSKSSKDLYDCFLKNGNIAIPLVAKGDPEYNIPKMNPMEIPFVQLISSPTLNINITKVKVHGLDKLKLVDIKLIIDKGLYTHIFKGESVVIEGEYTADGHILVMPVKGHGHFKMNLKNGVYKATNLLDTYEKDNEEWWKVRESKLDYAFDKIEFDLDNLFEGNKDLGATINKFLNENWDLLVVDFGPGIAKTISNLYKNIFDQFCAQIPAKNFFLD</sequence>
<dbReference type="AlphaFoldDB" id="A0AAW1U2U0"/>
<accession>A0AAW1U2U0</accession>
<keyword evidence="6" id="KW-1185">Reference proteome</keyword>
<name>A0AAW1U2U0_9CUCU</name>
<comment type="caution">
    <text evidence="5">The sequence shown here is derived from an EMBL/GenBank/DDBJ whole genome shotgun (WGS) entry which is preliminary data.</text>
</comment>
<evidence type="ECO:0008006" key="7">
    <source>
        <dbReference type="Google" id="ProtNLM"/>
    </source>
</evidence>
<dbReference type="PANTHER" id="PTHR11008">
    <property type="entry name" value="PROTEIN TAKEOUT-LIKE PROTEIN"/>
    <property type="match status" value="1"/>
</dbReference>
<feature type="chain" id="PRO_5043542232" description="Circadian clock-controlled protein-like" evidence="4">
    <location>
        <begin position="20"/>
        <end position="246"/>
    </location>
</feature>
<dbReference type="GO" id="GO:0007623">
    <property type="term" value="P:circadian rhythm"/>
    <property type="evidence" value="ECO:0007669"/>
    <property type="project" value="UniProtKB-ARBA"/>
</dbReference>
<dbReference type="EMBL" id="JARQZJ010000032">
    <property type="protein sequence ID" value="KAK9874607.1"/>
    <property type="molecule type" value="Genomic_DNA"/>
</dbReference>
<evidence type="ECO:0000256" key="4">
    <source>
        <dbReference type="SAM" id="SignalP"/>
    </source>
</evidence>
<keyword evidence="1 4" id="KW-0732">Signal</keyword>
<evidence type="ECO:0000256" key="1">
    <source>
        <dbReference type="ARBA" id="ARBA00022729"/>
    </source>
</evidence>
<gene>
    <name evidence="5" type="ORF">WA026_005438</name>
</gene>
<dbReference type="GO" id="GO:0005615">
    <property type="term" value="C:extracellular space"/>
    <property type="evidence" value="ECO:0007669"/>
    <property type="project" value="TreeGrafter"/>
</dbReference>
<evidence type="ECO:0000256" key="2">
    <source>
        <dbReference type="ARBA" id="ARBA00023108"/>
    </source>
</evidence>
<reference evidence="5 6" key="1">
    <citation type="submission" date="2023-03" db="EMBL/GenBank/DDBJ databases">
        <title>Genome insight into feeding habits of ladybird beetles.</title>
        <authorList>
            <person name="Li H.-S."/>
            <person name="Huang Y.-H."/>
            <person name="Pang H."/>
        </authorList>
    </citation>
    <scope>NUCLEOTIDE SEQUENCE [LARGE SCALE GENOMIC DNA]</scope>
    <source>
        <strain evidence="5">SYSU_2023b</strain>
        <tissue evidence="5">Whole body</tissue>
    </source>
</reference>
<evidence type="ECO:0000313" key="5">
    <source>
        <dbReference type="EMBL" id="KAK9874607.1"/>
    </source>
</evidence>